<dbReference type="Gene3D" id="6.10.340.10">
    <property type="match status" value="1"/>
</dbReference>
<keyword evidence="3" id="KW-1133">Transmembrane helix</keyword>
<organism evidence="6 7">
    <name type="scientific">Herbaspirillum rhizosphaerae</name>
    <dbReference type="NCBI Taxonomy" id="346179"/>
    <lineage>
        <taxon>Bacteria</taxon>
        <taxon>Pseudomonadati</taxon>
        <taxon>Pseudomonadota</taxon>
        <taxon>Betaproteobacteria</taxon>
        <taxon>Burkholderiales</taxon>
        <taxon>Oxalobacteraceae</taxon>
        <taxon>Herbaspirillum</taxon>
    </lineage>
</organism>
<dbReference type="InterPro" id="IPR029787">
    <property type="entry name" value="Nucleotide_cyclase"/>
</dbReference>
<proteinExistence type="predicted"/>
<name>A0ABW8Z361_9BURK</name>
<dbReference type="EMBL" id="JAQQFR010000002">
    <property type="protein sequence ID" value="MFL9877270.1"/>
    <property type="molecule type" value="Genomic_DNA"/>
</dbReference>
<dbReference type="SMART" id="SM00267">
    <property type="entry name" value="GGDEF"/>
    <property type="match status" value="1"/>
</dbReference>
<dbReference type="SUPFAM" id="SSF158472">
    <property type="entry name" value="HAMP domain-like"/>
    <property type="match status" value="1"/>
</dbReference>
<protein>
    <recommendedName>
        <fullName evidence="1">diguanylate cyclase</fullName>
        <ecNumber evidence="1">2.7.7.65</ecNumber>
    </recommendedName>
</protein>
<dbReference type="EC" id="2.7.7.65" evidence="1"/>
<dbReference type="InterPro" id="IPR003660">
    <property type="entry name" value="HAMP_dom"/>
</dbReference>
<dbReference type="RefSeq" id="WP_408165438.1">
    <property type="nucleotide sequence ID" value="NZ_JAQQFR010000002.1"/>
</dbReference>
<dbReference type="Gene3D" id="3.30.70.270">
    <property type="match status" value="1"/>
</dbReference>
<keyword evidence="3" id="KW-0812">Transmembrane</keyword>
<dbReference type="PROSITE" id="PS50885">
    <property type="entry name" value="HAMP"/>
    <property type="match status" value="1"/>
</dbReference>
<evidence type="ECO:0000256" key="3">
    <source>
        <dbReference type="SAM" id="Phobius"/>
    </source>
</evidence>
<dbReference type="PANTHER" id="PTHR45138:SF9">
    <property type="entry name" value="DIGUANYLATE CYCLASE DGCM-RELATED"/>
    <property type="match status" value="1"/>
</dbReference>
<dbReference type="Pfam" id="PF00990">
    <property type="entry name" value="GGDEF"/>
    <property type="match status" value="1"/>
</dbReference>
<dbReference type="SUPFAM" id="SSF55073">
    <property type="entry name" value="Nucleotide cyclase"/>
    <property type="match status" value="1"/>
</dbReference>
<dbReference type="InterPro" id="IPR050469">
    <property type="entry name" value="Diguanylate_Cyclase"/>
</dbReference>
<dbReference type="InterPro" id="IPR043128">
    <property type="entry name" value="Rev_trsase/Diguanyl_cyclase"/>
</dbReference>
<dbReference type="CDD" id="cd01949">
    <property type="entry name" value="GGDEF"/>
    <property type="match status" value="1"/>
</dbReference>
<accession>A0ABW8Z361</accession>
<comment type="catalytic activity">
    <reaction evidence="2">
        <text>2 GTP = 3',3'-c-di-GMP + 2 diphosphate</text>
        <dbReference type="Rhea" id="RHEA:24898"/>
        <dbReference type="ChEBI" id="CHEBI:33019"/>
        <dbReference type="ChEBI" id="CHEBI:37565"/>
        <dbReference type="ChEBI" id="CHEBI:58805"/>
        <dbReference type="EC" id="2.7.7.65"/>
    </reaction>
</comment>
<reference evidence="6 7" key="1">
    <citation type="journal article" date="2024" name="Chem. Sci.">
        <title>Discovery of megapolipeptins by genome mining of a Burkholderiales bacteria collection.</title>
        <authorList>
            <person name="Paulo B.S."/>
            <person name="Recchia M.J.J."/>
            <person name="Lee S."/>
            <person name="Fergusson C.H."/>
            <person name="Romanowski S.B."/>
            <person name="Hernandez A."/>
            <person name="Krull N."/>
            <person name="Liu D.Y."/>
            <person name="Cavanagh H."/>
            <person name="Bos A."/>
            <person name="Gray C.A."/>
            <person name="Murphy B.T."/>
            <person name="Linington R.G."/>
            <person name="Eustaquio A.S."/>
        </authorList>
    </citation>
    <scope>NUCLEOTIDE SEQUENCE [LARGE SCALE GENOMIC DNA]</scope>
    <source>
        <strain evidence="6 7">RL21-008-BIB-B</strain>
    </source>
</reference>
<evidence type="ECO:0000259" key="5">
    <source>
        <dbReference type="PROSITE" id="PS50887"/>
    </source>
</evidence>
<keyword evidence="3" id="KW-0472">Membrane</keyword>
<evidence type="ECO:0000256" key="1">
    <source>
        <dbReference type="ARBA" id="ARBA00012528"/>
    </source>
</evidence>
<feature type="domain" description="GGDEF" evidence="5">
    <location>
        <begin position="443"/>
        <end position="575"/>
    </location>
</feature>
<evidence type="ECO:0000259" key="4">
    <source>
        <dbReference type="PROSITE" id="PS50885"/>
    </source>
</evidence>
<dbReference type="NCBIfam" id="TIGR00254">
    <property type="entry name" value="GGDEF"/>
    <property type="match status" value="1"/>
</dbReference>
<feature type="domain" description="HAMP" evidence="4">
    <location>
        <begin position="344"/>
        <end position="397"/>
    </location>
</feature>
<dbReference type="PANTHER" id="PTHR45138">
    <property type="entry name" value="REGULATORY COMPONENTS OF SENSORY TRANSDUCTION SYSTEM"/>
    <property type="match status" value="1"/>
</dbReference>
<comment type="caution">
    <text evidence="6">The sequence shown here is derived from an EMBL/GenBank/DDBJ whole genome shotgun (WGS) entry which is preliminary data.</text>
</comment>
<feature type="transmembrane region" description="Helical" evidence="3">
    <location>
        <begin position="320"/>
        <end position="342"/>
    </location>
</feature>
<dbReference type="Proteomes" id="UP001629214">
    <property type="component" value="Unassembled WGS sequence"/>
</dbReference>
<dbReference type="InterPro" id="IPR000160">
    <property type="entry name" value="GGDEF_dom"/>
</dbReference>
<dbReference type="PROSITE" id="PS50887">
    <property type="entry name" value="GGDEF"/>
    <property type="match status" value="1"/>
</dbReference>
<evidence type="ECO:0000256" key="2">
    <source>
        <dbReference type="ARBA" id="ARBA00034247"/>
    </source>
</evidence>
<gene>
    <name evidence="6" type="ORF">PQR63_02660</name>
</gene>
<evidence type="ECO:0000313" key="6">
    <source>
        <dbReference type="EMBL" id="MFL9877270.1"/>
    </source>
</evidence>
<keyword evidence="7" id="KW-1185">Reference proteome</keyword>
<sequence>MSLNRLFWLISVALMLILLALTARIVSSEWGEYRRGARSVETVRVVQLIMIAMEKTSIERGPSNALMGGEIADLPQLSQKLQAARAQTDQSIAILLNALRADADVRYAPAIRNIEYVKAALEPARSNVDRQVEVPRSQRSSDEVSVAVSGMIDLIPPFVTAVADLTSIAIQSDPELLDGLTGMRVASSLREYAGQVGSKFTAPIVTQRPLTKDEVIEIGKLYGRIEQLRSLLNIQMRAYRNNPAYNAALSDLDAQYFGKGLPILGQLLQVGLISGGYELTTAELAARYVPPMASILRLRDVILADLIRDAEIRNRHARNYLIATVVMATVAVIFFFVLMYLVRQRVLAPILRATTLVTGLAVDNHEVEIPQARYQDEIGDMLRALQVLKARSLERISLAGEREMLIQQLQVSSNTDFLTGVLNRRAFFAHSEQQLAVAQRYKRNLALVLLDIDHFKRINDSYGHLAGDSILRNAVQLIAQLLRKVDILARYGGEEFIILLPEADLEQALVVAEKLRATLASHTIAAEDGSPISITASFGVSALVGTANLDHMIRLADEALYVAKNNGRNQVVRAS</sequence>
<evidence type="ECO:0000313" key="7">
    <source>
        <dbReference type="Proteomes" id="UP001629214"/>
    </source>
</evidence>